<keyword evidence="3" id="KW-1185">Reference proteome</keyword>
<dbReference type="PROSITE" id="PS50943">
    <property type="entry name" value="HTH_CROC1"/>
    <property type="match status" value="1"/>
</dbReference>
<dbReference type="InterPro" id="IPR010982">
    <property type="entry name" value="Lambda_DNA-bd_dom_sf"/>
</dbReference>
<sequence>MYLCVLMSELKETEPMNRIKKVLKEQGRTQTWLAEQIGKSYVVVTNYCNNNTQPSIQVLTDISQVLDVDIRELLVSTKDD</sequence>
<protein>
    <recommendedName>
        <fullName evidence="1">HTH cro/C1-type domain-containing protein</fullName>
    </recommendedName>
</protein>
<name>A0ABP8CRR5_9FLAO</name>
<dbReference type="SMART" id="SM00530">
    <property type="entry name" value="HTH_XRE"/>
    <property type="match status" value="1"/>
</dbReference>
<feature type="domain" description="HTH cro/C1-type" evidence="1">
    <location>
        <begin position="19"/>
        <end position="73"/>
    </location>
</feature>
<organism evidence="2 3">
    <name type="scientific">Winogradskyella damuponensis</name>
    <dbReference type="NCBI Taxonomy" id="943939"/>
    <lineage>
        <taxon>Bacteria</taxon>
        <taxon>Pseudomonadati</taxon>
        <taxon>Bacteroidota</taxon>
        <taxon>Flavobacteriia</taxon>
        <taxon>Flavobacteriales</taxon>
        <taxon>Flavobacteriaceae</taxon>
        <taxon>Winogradskyella</taxon>
    </lineage>
</organism>
<dbReference type="EMBL" id="BAABCB010000008">
    <property type="protein sequence ID" value="GAA4242130.1"/>
    <property type="molecule type" value="Genomic_DNA"/>
</dbReference>
<proteinExistence type="predicted"/>
<dbReference type="SUPFAM" id="SSF47413">
    <property type="entry name" value="lambda repressor-like DNA-binding domains"/>
    <property type="match status" value="1"/>
</dbReference>
<dbReference type="CDD" id="cd00093">
    <property type="entry name" value="HTH_XRE"/>
    <property type="match status" value="1"/>
</dbReference>
<evidence type="ECO:0000313" key="3">
    <source>
        <dbReference type="Proteomes" id="UP001501682"/>
    </source>
</evidence>
<dbReference type="InterPro" id="IPR001387">
    <property type="entry name" value="Cro/C1-type_HTH"/>
</dbReference>
<evidence type="ECO:0000259" key="1">
    <source>
        <dbReference type="PROSITE" id="PS50943"/>
    </source>
</evidence>
<comment type="caution">
    <text evidence="2">The sequence shown here is derived from an EMBL/GenBank/DDBJ whole genome shotgun (WGS) entry which is preliminary data.</text>
</comment>
<gene>
    <name evidence="2" type="ORF">GCM10022292_11240</name>
</gene>
<dbReference type="Gene3D" id="1.10.260.40">
    <property type="entry name" value="lambda repressor-like DNA-binding domains"/>
    <property type="match status" value="1"/>
</dbReference>
<reference evidence="3" key="1">
    <citation type="journal article" date="2019" name="Int. J. Syst. Evol. Microbiol.">
        <title>The Global Catalogue of Microorganisms (GCM) 10K type strain sequencing project: providing services to taxonomists for standard genome sequencing and annotation.</title>
        <authorList>
            <consortium name="The Broad Institute Genomics Platform"/>
            <consortium name="The Broad Institute Genome Sequencing Center for Infectious Disease"/>
            <person name="Wu L."/>
            <person name="Ma J."/>
        </authorList>
    </citation>
    <scope>NUCLEOTIDE SEQUENCE [LARGE SCALE GENOMIC DNA]</scope>
    <source>
        <strain evidence="3">JCM 17633</strain>
    </source>
</reference>
<accession>A0ABP8CRR5</accession>
<dbReference type="Pfam" id="PF01381">
    <property type="entry name" value="HTH_3"/>
    <property type="match status" value="1"/>
</dbReference>
<evidence type="ECO:0000313" key="2">
    <source>
        <dbReference type="EMBL" id="GAA4242130.1"/>
    </source>
</evidence>
<dbReference type="Proteomes" id="UP001501682">
    <property type="component" value="Unassembled WGS sequence"/>
</dbReference>